<dbReference type="PROSITE" id="PS50404">
    <property type="entry name" value="GST_NTER"/>
    <property type="match status" value="1"/>
</dbReference>
<comment type="caution">
    <text evidence="4">The sequence shown here is derived from an EMBL/GenBank/DDBJ whole genome shotgun (WGS) entry which is preliminary data.</text>
</comment>
<dbReference type="EMBL" id="LCWF01000055">
    <property type="protein sequence ID" value="KKY24907.1"/>
    <property type="molecule type" value="Genomic_DNA"/>
</dbReference>
<accession>A0A0G2EQ58</accession>
<protein>
    <submittedName>
        <fullName evidence="4">Putative glutathione s-transferase</fullName>
    </submittedName>
</protein>
<dbReference type="InterPro" id="IPR005442">
    <property type="entry name" value="GST_omega"/>
</dbReference>
<dbReference type="GO" id="GO:0005737">
    <property type="term" value="C:cytoplasm"/>
    <property type="evidence" value="ECO:0007669"/>
    <property type="project" value="InterPro"/>
</dbReference>
<dbReference type="PROSITE" id="PS50405">
    <property type="entry name" value="GST_CTER"/>
    <property type="match status" value="1"/>
</dbReference>
<evidence type="ECO:0000259" key="2">
    <source>
        <dbReference type="PROSITE" id="PS50404"/>
    </source>
</evidence>
<dbReference type="OrthoDB" id="4951845at2759"/>
<dbReference type="GO" id="GO:0004364">
    <property type="term" value="F:glutathione transferase activity"/>
    <property type="evidence" value="ECO:0007669"/>
    <property type="project" value="InterPro"/>
</dbReference>
<evidence type="ECO:0000313" key="4">
    <source>
        <dbReference type="EMBL" id="KKY24907.1"/>
    </source>
</evidence>
<dbReference type="PANTHER" id="PTHR43968">
    <property type="match status" value="1"/>
</dbReference>
<dbReference type="InterPro" id="IPR040079">
    <property type="entry name" value="Glutathione_S-Trfase"/>
</dbReference>
<dbReference type="Pfam" id="PF13410">
    <property type="entry name" value="GST_C_2"/>
    <property type="match status" value="1"/>
</dbReference>
<dbReference type="AlphaFoldDB" id="A0A0G2EQ58"/>
<feature type="domain" description="GST N-terminal" evidence="2">
    <location>
        <begin position="29"/>
        <end position="112"/>
    </location>
</feature>
<dbReference type="Gene3D" id="1.20.1050.10">
    <property type="match status" value="1"/>
</dbReference>
<dbReference type="Pfam" id="PF13409">
    <property type="entry name" value="GST_N_2"/>
    <property type="match status" value="1"/>
</dbReference>
<dbReference type="SUPFAM" id="SSF52833">
    <property type="entry name" value="Thioredoxin-like"/>
    <property type="match status" value="1"/>
</dbReference>
<reference evidence="4 5" key="2">
    <citation type="submission" date="2015-05" db="EMBL/GenBank/DDBJ databases">
        <authorList>
            <person name="Morales-Cruz A."/>
            <person name="Amrine K.C."/>
            <person name="Cantu D."/>
        </authorList>
    </citation>
    <scope>NUCLEOTIDE SEQUENCE [LARGE SCALE GENOMIC DNA]</scope>
    <source>
        <strain evidence="4">UCRPC4</strain>
    </source>
</reference>
<dbReference type="InterPro" id="IPR036249">
    <property type="entry name" value="Thioredoxin-like_sf"/>
</dbReference>
<evidence type="ECO:0000256" key="1">
    <source>
        <dbReference type="ARBA" id="ARBA00023002"/>
    </source>
</evidence>
<proteinExistence type="predicted"/>
<dbReference type="SUPFAM" id="SSF47616">
    <property type="entry name" value="GST C-terminal domain-like"/>
    <property type="match status" value="1"/>
</dbReference>
<dbReference type="PANTHER" id="PTHR43968:SF13">
    <property type="entry name" value="GLUTATHIONE TRANSFERASE OMEGA-1"/>
    <property type="match status" value="1"/>
</dbReference>
<evidence type="ECO:0000313" key="5">
    <source>
        <dbReference type="Proteomes" id="UP000053317"/>
    </source>
</evidence>
<name>A0A0G2EQ58_PHACM</name>
<dbReference type="InterPro" id="IPR050983">
    <property type="entry name" value="GST_Omega/HSP26"/>
</dbReference>
<dbReference type="SFLD" id="SFLDS00019">
    <property type="entry name" value="Glutathione_Transferase_(cytos"/>
    <property type="match status" value="1"/>
</dbReference>
<dbReference type="Gene3D" id="3.40.30.10">
    <property type="entry name" value="Glutaredoxin"/>
    <property type="match status" value="1"/>
</dbReference>
<dbReference type="Proteomes" id="UP000053317">
    <property type="component" value="Unassembled WGS sequence"/>
</dbReference>
<dbReference type="InterPro" id="IPR004045">
    <property type="entry name" value="Glutathione_S-Trfase_N"/>
</dbReference>
<dbReference type="InterPro" id="IPR010987">
    <property type="entry name" value="Glutathione-S-Trfase_C-like"/>
</dbReference>
<keyword evidence="5" id="KW-1185">Reference proteome</keyword>
<sequence length="271" mass="31439">MPSSHPDSDVYPEATGEAAKYFSQHKSEEPLKLYSGWFCPFVQRALLVLHEKSIPFQYIEVNPYDKPESLLKLNPRGLVPTLEVPVSPTTHKPLIESSVICEYLDEVYRDARLHGDPLMPHDPYERARARIWTGFVGSNIIPSYHRWLQFDGEAMTQGRAEFLENIRQFTEQMHPTGPFWLGEQISMPDLIIAPWVVRLWVFDHFKGNNGEWPKGPIWERWNRFVKAVEELKSVRDTLSDREHYLPLYQRYAENKAQSGAAKAIRAGKHIP</sequence>
<dbReference type="InterPro" id="IPR036282">
    <property type="entry name" value="Glutathione-S-Trfase_C_sf"/>
</dbReference>
<organism evidence="4 5">
    <name type="scientific">Phaeomoniella chlamydospora</name>
    <name type="common">Phaeoacremonium chlamydosporum</name>
    <dbReference type="NCBI Taxonomy" id="158046"/>
    <lineage>
        <taxon>Eukaryota</taxon>
        <taxon>Fungi</taxon>
        <taxon>Dikarya</taxon>
        <taxon>Ascomycota</taxon>
        <taxon>Pezizomycotina</taxon>
        <taxon>Eurotiomycetes</taxon>
        <taxon>Chaetothyriomycetidae</taxon>
        <taxon>Phaeomoniellales</taxon>
        <taxon>Phaeomoniellaceae</taxon>
        <taxon>Phaeomoniella</taxon>
    </lineage>
</organism>
<dbReference type="SFLD" id="SFLDG00358">
    <property type="entry name" value="Main_(cytGST)"/>
    <property type="match status" value="1"/>
</dbReference>
<evidence type="ECO:0000259" key="3">
    <source>
        <dbReference type="PROSITE" id="PS50405"/>
    </source>
</evidence>
<keyword evidence="4" id="KW-0808">Transferase</keyword>
<gene>
    <name evidence="4" type="ORF">UCRPC4_g02273</name>
</gene>
<dbReference type="PRINTS" id="PR01625">
    <property type="entry name" value="GSTRNSFRASEO"/>
</dbReference>
<dbReference type="GO" id="GO:0045174">
    <property type="term" value="F:glutathione dehydrogenase (ascorbate) activity"/>
    <property type="evidence" value="ECO:0007669"/>
    <property type="project" value="UniProtKB-ARBA"/>
</dbReference>
<feature type="domain" description="GST C-terminal" evidence="3">
    <location>
        <begin position="122"/>
        <end position="247"/>
    </location>
</feature>
<keyword evidence="1" id="KW-0560">Oxidoreductase</keyword>
<reference evidence="4 5" key="1">
    <citation type="submission" date="2015-05" db="EMBL/GenBank/DDBJ databases">
        <title>Distinctive expansion of gene families associated with plant cell wall degradation and secondary metabolism in the genomes of grapevine trunk pathogens.</title>
        <authorList>
            <person name="Lawrence D.P."/>
            <person name="Travadon R."/>
            <person name="Rolshausen P.E."/>
            <person name="Baumgartner K."/>
        </authorList>
    </citation>
    <scope>NUCLEOTIDE SEQUENCE [LARGE SCALE GENOMIC DNA]</scope>
    <source>
        <strain evidence="4">UCRPC4</strain>
    </source>
</reference>
<dbReference type="FunFam" id="3.40.30.10:FF:000123">
    <property type="entry name" value="Glutathione transferase o1"/>
    <property type="match status" value="1"/>
</dbReference>